<gene>
    <name evidence="3" type="ORF">BJ993_001282</name>
</gene>
<feature type="transmembrane region" description="Helical" evidence="2">
    <location>
        <begin position="12"/>
        <end position="30"/>
    </location>
</feature>
<keyword evidence="2" id="KW-0812">Transmembrane</keyword>
<protein>
    <submittedName>
        <fullName evidence="3">Uncharacterized protein</fullName>
    </submittedName>
</protein>
<organism evidence="3 4">
    <name type="scientific">Nocardioides aromaticivorans</name>
    <dbReference type="NCBI Taxonomy" id="200618"/>
    <lineage>
        <taxon>Bacteria</taxon>
        <taxon>Bacillati</taxon>
        <taxon>Actinomycetota</taxon>
        <taxon>Actinomycetes</taxon>
        <taxon>Propionibacteriales</taxon>
        <taxon>Nocardioidaceae</taxon>
        <taxon>Nocardioides</taxon>
    </lineage>
</organism>
<evidence type="ECO:0000256" key="2">
    <source>
        <dbReference type="SAM" id="Phobius"/>
    </source>
</evidence>
<feature type="transmembrane region" description="Helical" evidence="2">
    <location>
        <begin position="293"/>
        <end position="311"/>
    </location>
</feature>
<feature type="compositionally biased region" description="Pro residues" evidence="1">
    <location>
        <begin position="163"/>
        <end position="187"/>
    </location>
</feature>
<feature type="transmembrane region" description="Helical" evidence="2">
    <location>
        <begin position="66"/>
        <end position="88"/>
    </location>
</feature>
<dbReference type="AlphaFoldDB" id="A0A7Y9ZF06"/>
<dbReference type="RefSeq" id="WP_179648128.1">
    <property type="nucleotide sequence ID" value="NZ_JACBZM010000001.1"/>
</dbReference>
<keyword evidence="2" id="KW-1133">Transmembrane helix</keyword>
<proteinExistence type="predicted"/>
<feature type="transmembrane region" description="Helical" evidence="2">
    <location>
        <begin position="317"/>
        <end position="339"/>
    </location>
</feature>
<keyword evidence="2" id="KW-0472">Membrane</keyword>
<sequence length="346" mass="36572">MSEKQPRPPQATFAGVLIIGGSLLLIAAAWQRVSTLHTLEAQRSIETWLSTNNLEGMTVDGLVTTLRVLCIVGGGAAAASTILGFQVFQRSLSARIALAVLAPLLFLGALASNVVVAAMAVFGIGLLWAQPTRDWYAGRPWLQPYQNRRAARVAAMRSGSPTLPGPQAPPVAPADPSQGPPPAPPVPGYRLPAHRPDVVRRPGALLAACILTWVLSALTVVLMTLLALVVAAEGEEFFAELKKQEPDLVASSGITEQQFVASFLVIAAGLVLWAMAALVLAVLAFTGQNWARIALAVSGVCATMLTLVMTLSGPPLVVVAGVLGVGTWLLLRPEVVSWYRLRRHGR</sequence>
<evidence type="ECO:0000256" key="1">
    <source>
        <dbReference type="SAM" id="MobiDB-lite"/>
    </source>
</evidence>
<evidence type="ECO:0000313" key="3">
    <source>
        <dbReference type="EMBL" id="NYI44202.1"/>
    </source>
</evidence>
<accession>A0A7Y9ZF06</accession>
<name>A0A7Y9ZF06_9ACTN</name>
<evidence type="ECO:0000313" key="4">
    <source>
        <dbReference type="Proteomes" id="UP000562045"/>
    </source>
</evidence>
<dbReference type="EMBL" id="JACBZM010000001">
    <property type="protein sequence ID" value="NYI44202.1"/>
    <property type="molecule type" value="Genomic_DNA"/>
</dbReference>
<feature type="transmembrane region" description="Helical" evidence="2">
    <location>
        <begin position="259"/>
        <end position="286"/>
    </location>
</feature>
<reference evidence="3 4" key="1">
    <citation type="submission" date="2020-07" db="EMBL/GenBank/DDBJ databases">
        <title>Sequencing the genomes of 1000 actinobacteria strains.</title>
        <authorList>
            <person name="Klenk H.-P."/>
        </authorList>
    </citation>
    <scope>NUCLEOTIDE SEQUENCE [LARGE SCALE GENOMIC DNA]</scope>
    <source>
        <strain evidence="3 4">DSM 15131</strain>
    </source>
</reference>
<feature type="transmembrane region" description="Helical" evidence="2">
    <location>
        <begin position="100"/>
        <end position="129"/>
    </location>
</feature>
<feature type="transmembrane region" description="Helical" evidence="2">
    <location>
        <begin position="204"/>
        <end position="232"/>
    </location>
</feature>
<feature type="region of interest" description="Disordered" evidence="1">
    <location>
        <begin position="156"/>
        <end position="189"/>
    </location>
</feature>
<comment type="caution">
    <text evidence="3">The sequence shown here is derived from an EMBL/GenBank/DDBJ whole genome shotgun (WGS) entry which is preliminary data.</text>
</comment>
<dbReference type="Proteomes" id="UP000562045">
    <property type="component" value="Unassembled WGS sequence"/>
</dbReference>